<feature type="compositionally biased region" description="Low complexity" evidence="1">
    <location>
        <begin position="159"/>
        <end position="179"/>
    </location>
</feature>
<feature type="compositionally biased region" description="Polar residues" evidence="1">
    <location>
        <begin position="189"/>
        <end position="201"/>
    </location>
</feature>
<evidence type="ECO:0000256" key="1">
    <source>
        <dbReference type="SAM" id="MobiDB-lite"/>
    </source>
</evidence>
<feature type="compositionally biased region" description="Polar residues" evidence="1">
    <location>
        <begin position="149"/>
        <end position="158"/>
    </location>
</feature>
<reference evidence="2" key="1">
    <citation type="journal article" date="2013" name="Genetics">
        <title>The draft genome and transcriptome of Panagrellus redivivus are shaped by the harsh demands of a free-living lifestyle.</title>
        <authorList>
            <person name="Srinivasan J."/>
            <person name="Dillman A.R."/>
            <person name="Macchietto M.G."/>
            <person name="Heikkinen L."/>
            <person name="Lakso M."/>
            <person name="Fracchia K.M."/>
            <person name="Antoshechkin I."/>
            <person name="Mortazavi A."/>
            <person name="Wong G."/>
            <person name="Sternberg P.W."/>
        </authorList>
    </citation>
    <scope>NUCLEOTIDE SEQUENCE [LARGE SCALE GENOMIC DNA]</scope>
    <source>
        <strain evidence="2">MT8872</strain>
    </source>
</reference>
<feature type="compositionally biased region" description="Polar residues" evidence="1">
    <location>
        <begin position="528"/>
        <end position="540"/>
    </location>
</feature>
<dbReference type="Gene3D" id="2.30.29.30">
    <property type="entry name" value="Pleckstrin-homology domain (PH domain)/Phosphotyrosine-binding domain (PTB)"/>
    <property type="match status" value="1"/>
</dbReference>
<dbReference type="Proteomes" id="UP000492821">
    <property type="component" value="Unassembled WGS sequence"/>
</dbReference>
<organism evidence="2 3">
    <name type="scientific">Panagrellus redivivus</name>
    <name type="common">Microworm</name>
    <dbReference type="NCBI Taxonomy" id="6233"/>
    <lineage>
        <taxon>Eukaryota</taxon>
        <taxon>Metazoa</taxon>
        <taxon>Ecdysozoa</taxon>
        <taxon>Nematoda</taxon>
        <taxon>Chromadorea</taxon>
        <taxon>Rhabditida</taxon>
        <taxon>Tylenchina</taxon>
        <taxon>Panagrolaimomorpha</taxon>
        <taxon>Panagrolaimoidea</taxon>
        <taxon>Panagrolaimidae</taxon>
        <taxon>Panagrellus</taxon>
    </lineage>
</organism>
<name>A0A7E4VZJ7_PANRE</name>
<sequence>MDSDAVNQFIQRAGERTRILGDLDTSIMSDGNDTSGDAENIENQNTSNTTPVKQSDPPSFNPTSAGDSFRAIDDSIRSSPPRSPMKDMNTSESVSPQKNKWSRLSEANREFEVEMPKKKNPAPAAPKKRVSMSGETPAATFFAPRLSGIGSNNSSIVKSESTSTAPKGSSSSFSSVTDSPLNSPAPKTAGTSSKITTSTPNRGAEAGSMNSSLTCSPVTTTTTYSENTSYISVTTENLDESREALFTFGQRIVSKQPQTDVIVEGTEPSGHSLNSSAASNATLSKTSNAADHSVASNTEHHQYNRKVDNLRKMFDNDHDSGSSVKSIDSAPTNFHKSRAMFESPGKAAASGRYESPMTARRDTGVTNVRRYVPTVHVSSKKPASCEIVNGPTFNDSVNYWKNRVRENPCSDDIVDAAVSIFGNVKKREYNPPKKVFFGQGAEVPRISPEPKRSCMLANYQETNNRSTEGLGRISEAPNDERDLEDDRTREENESDSDDGSVLNSSRLSEKKQTQSLVITESFEALPVSSHSESTSGTIPSDSFDYKPSTPVKATTSVSAASAVSSLLDDINNDFTRYKETHPVYDSDNNSSSSGTLKPALAHTLSIYRRTENTPTTVRSMNKDADVMKRLQRRNLATEMIREYTPEEIENKIHTLEMRINSCEAAVVQSRRALEHARLSKNVSGSPEEIECIRMITVHQERQRACAMEIARIRDYSPLAYHYPRANLQFRDISLVLNPIEEIRVLGDDYDIFIVLRYQEEVIVSRSVNITRELYHGERHVNINEHLDIPNVSPDFNISFEVYCIRYRRVEYNDKKSFSLKRIMQSPAPERPAKSTVPDAFTRVGQVILTSKDMRSKTIFFVSRKHPLGECCTMRIGGVPTDADDTKWEGFLSFYHVPADGNGVWDLHYVVVADGYVKLWVYPEDVQKKPPLLSLNIRDMYGPASYSSQTTLGFQYDFSMQLYDAHDQVVTIRLSAAEPEDRTSAIEHINRSFKFNNTWRV</sequence>
<dbReference type="AlphaFoldDB" id="A0A7E4VZJ7"/>
<dbReference type="WBParaSite" id="Pan_g5166.t1">
    <property type="protein sequence ID" value="Pan_g5166.t1"/>
    <property type="gene ID" value="Pan_g5166"/>
</dbReference>
<feature type="compositionally biased region" description="Low complexity" evidence="1">
    <location>
        <begin position="211"/>
        <end position="220"/>
    </location>
</feature>
<feature type="compositionally biased region" description="Basic and acidic residues" evidence="1">
    <location>
        <begin position="478"/>
        <end position="491"/>
    </location>
</feature>
<reference evidence="3" key="2">
    <citation type="submission" date="2020-10" db="UniProtKB">
        <authorList>
            <consortium name="WormBaseParasite"/>
        </authorList>
    </citation>
    <scope>IDENTIFICATION</scope>
</reference>
<keyword evidence="2" id="KW-1185">Reference proteome</keyword>
<protein>
    <submittedName>
        <fullName evidence="3">PH domain-containing protein</fullName>
    </submittedName>
</protein>
<feature type="region of interest" description="Disordered" evidence="1">
    <location>
        <begin position="263"/>
        <end position="305"/>
    </location>
</feature>
<feature type="compositionally biased region" description="Polar residues" evidence="1">
    <location>
        <begin position="26"/>
        <end position="66"/>
    </location>
</feature>
<feature type="region of interest" description="Disordered" evidence="1">
    <location>
        <begin position="462"/>
        <end position="550"/>
    </location>
</feature>
<feature type="compositionally biased region" description="Low complexity" evidence="1">
    <location>
        <begin position="272"/>
        <end position="290"/>
    </location>
</feature>
<dbReference type="InterPro" id="IPR011993">
    <property type="entry name" value="PH-like_dom_sf"/>
</dbReference>
<evidence type="ECO:0000313" key="2">
    <source>
        <dbReference type="Proteomes" id="UP000492821"/>
    </source>
</evidence>
<proteinExistence type="predicted"/>
<feature type="compositionally biased region" description="Basic and acidic residues" evidence="1">
    <location>
        <begin position="106"/>
        <end position="117"/>
    </location>
</feature>
<evidence type="ECO:0000313" key="3">
    <source>
        <dbReference type="WBParaSite" id="Pan_g5166.t1"/>
    </source>
</evidence>
<feature type="region of interest" description="Disordered" evidence="1">
    <location>
        <begin position="19"/>
        <end position="220"/>
    </location>
</feature>
<feature type="compositionally biased region" description="Polar residues" evidence="1">
    <location>
        <begin position="88"/>
        <end position="99"/>
    </location>
</feature>
<accession>A0A7E4VZJ7</accession>